<dbReference type="EMBL" id="CP081495">
    <property type="protein sequence ID" value="UYW01720.1"/>
    <property type="molecule type" value="Genomic_DNA"/>
</dbReference>
<keyword evidence="2" id="KW-1185">Reference proteome</keyword>
<protein>
    <submittedName>
        <fullName evidence="1">Uncharacterized protein</fullName>
    </submittedName>
</protein>
<name>A0ABY6M2R4_9FLAO</name>
<reference evidence="1" key="1">
    <citation type="submission" date="2021-08" db="EMBL/GenBank/DDBJ databases">
        <title>Flavobacterium sp. strain CC-SYL302.</title>
        <authorList>
            <person name="Lin S.-Y."/>
            <person name="Lee T.-H."/>
            <person name="Young C.-C."/>
        </authorList>
    </citation>
    <scope>NUCLEOTIDE SEQUENCE</scope>
    <source>
        <strain evidence="1">CC-SYL302</strain>
    </source>
</reference>
<evidence type="ECO:0000313" key="2">
    <source>
        <dbReference type="Proteomes" id="UP001163328"/>
    </source>
</evidence>
<evidence type="ECO:0000313" key="1">
    <source>
        <dbReference type="EMBL" id="UYW01720.1"/>
    </source>
</evidence>
<gene>
    <name evidence="1" type="ORF">K5I29_01995</name>
</gene>
<dbReference type="Proteomes" id="UP001163328">
    <property type="component" value="Chromosome"/>
</dbReference>
<proteinExistence type="predicted"/>
<organism evidence="1 2">
    <name type="scientific">Flavobacterium agricola</name>
    <dbReference type="NCBI Taxonomy" id="2870839"/>
    <lineage>
        <taxon>Bacteria</taxon>
        <taxon>Pseudomonadati</taxon>
        <taxon>Bacteroidota</taxon>
        <taxon>Flavobacteriia</taxon>
        <taxon>Flavobacteriales</taxon>
        <taxon>Flavobacteriaceae</taxon>
        <taxon>Flavobacterium</taxon>
    </lineage>
</organism>
<dbReference type="RefSeq" id="WP_264434192.1">
    <property type="nucleotide sequence ID" value="NZ_CP081495.1"/>
</dbReference>
<sequence>MPNYYCEYCGVQASSIISLTSASCFKNPNGGKHKLYEGTEKNMYYCKYCGISTGSILQLTSSSCFKHPNGNLKGKHAPAL</sequence>
<accession>A0ABY6M2R4</accession>